<dbReference type="RefSeq" id="WP_147574758.1">
    <property type="nucleotide sequence ID" value="NZ_VOWB01000008.1"/>
</dbReference>
<dbReference type="InterPro" id="IPR050678">
    <property type="entry name" value="DNA_Partitioning_ATPase"/>
</dbReference>
<evidence type="ECO:0000259" key="1">
    <source>
        <dbReference type="Pfam" id="PF01656"/>
    </source>
</evidence>
<gene>
    <name evidence="2" type="ORF">FPD46_00525</name>
</gene>
<dbReference type="PANTHER" id="PTHR13696">
    <property type="entry name" value="P-LOOP CONTAINING NUCLEOSIDE TRIPHOSPHATE HYDROLASE"/>
    <property type="match status" value="1"/>
</dbReference>
<dbReference type="Gene3D" id="3.40.50.300">
    <property type="entry name" value="P-loop containing nucleotide triphosphate hydrolases"/>
    <property type="match status" value="1"/>
</dbReference>
<dbReference type="AlphaFoldDB" id="A0A5C7DZM6"/>
<proteinExistence type="predicted"/>
<feature type="domain" description="CobQ/CobB/MinD/ParA nucleotide binding" evidence="1">
    <location>
        <begin position="3"/>
        <end position="182"/>
    </location>
</feature>
<organism evidence="2 3">
    <name type="scientific">Campylobacter peloridis</name>
    <dbReference type="NCBI Taxonomy" id="488546"/>
    <lineage>
        <taxon>Bacteria</taxon>
        <taxon>Pseudomonadati</taxon>
        <taxon>Campylobacterota</taxon>
        <taxon>Epsilonproteobacteria</taxon>
        <taxon>Campylobacterales</taxon>
        <taxon>Campylobacteraceae</taxon>
        <taxon>Campylobacter</taxon>
    </lineage>
</organism>
<evidence type="ECO:0000313" key="3">
    <source>
        <dbReference type="Proteomes" id="UP000321310"/>
    </source>
</evidence>
<dbReference type="EMBL" id="VOWB01000008">
    <property type="protein sequence ID" value="TXE84753.1"/>
    <property type="molecule type" value="Genomic_DNA"/>
</dbReference>
<dbReference type="SUPFAM" id="SSF52540">
    <property type="entry name" value="P-loop containing nucleoside triphosphate hydrolases"/>
    <property type="match status" value="1"/>
</dbReference>
<comment type="caution">
    <text evidence="2">The sequence shown here is derived from an EMBL/GenBank/DDBJ whole genome shotgun (WGS) entry which is preliminary data.</text>
</comment>
<sequence>MVISILNEKGGSGKTTLAINLAFKFSNEGLDMLLVDADPQRSVETFMGFRADSGFELPFSSISKVGSSLSKEIKNFIPKYDSIIIDTGGRDSNEMRQALLISDLIIIPTIASGYDQAVLNKMIELIKETTIMNEKIKALIVINRANPNPFLNKKIEDLKSYLESKDIGENVKIAKTIIYEREIYKNVVFSGLGISELEENNKAKKEIDSLYCDLLNFVKE</sequence>
<dbReference type="CDD" id="cd02042">
    <property type="entry name" value="ParAB_family"/>
    <property type="match status" value="1"/>
</dbReference>
<dbReference type="PIRSF" id="PIRSF009320">
    <property type="entry name" value="Nuc_binding_HP_1000"/>
    <property type="match status" value="1"/>
</dbReference>
<protein>
    <submittedName>
        <fullName evidence="2">AAA family ATPase</fullName>
    </submittedName>
</protein>
<dbReference type="PANTHER" id="PTHR13696:SF96">
    <property type="entry name" value="COBQ_COBB_MIND_PARA NUCLEOTIDE BINDING DOMAIN-CONTAINING PROTEIN"/>
    <property type="match status" value="1"/>
</dbReference>
<dbReference type="Pfam" id="PF01656">
    <property type="entry name" value="CbiA"/>
    <property type="match status" value="1"/>
</dbReference>
<evidence type="ECO:0000313" key="2">
    <source>
        <dbReference type="EMBL" id="TXE84753.1"/>
    </source>
</evidence>
<dbReference type="InterPro" id="IPR027417">
    <property type="entry name" value="P-loop_NTPase"/>
</dbReference>
<name>A0A5C7DZM6_9BACT</name>
<reference evidence="2 3" key="1">
    <citation type="submission" date="2019-07" db="EMBL/GenBank/DDBJ databases">
        <title>Rapid identification of Enteric Bacteria from Whole Genome Sequences (WGS) using Average Nucleotide Identity (ANI).</title>
        <authorList>
            <person name="Lane C."/>
        </authorList>
    </citation>
    <scope>NUCLEOTIDE SEQUENCE [LARGE SCALE GENOMIC DNA]</scope>
    <source>
        <strain evidence="2 3">2016D-0250</strain>
    </source>
</reference>
<dbReference type="Proteomes" id="UP000321310">
    <property type="component" value="Unassembled WGS sequence"/>
</dbReference>
<dbReference type="InterPro" id="IPR002586">
    <property type="entry name" value="CobQ/CobB/MinD/ParA_Nub-bd_dom"/>
</dbReference>
<accession>A0A5C7DZM6</accession>